<dbReference type="PROSITE" id="PS00688">
    <property type="entry name" value="SIGMA54_INTERACT_3"/>
    <property type="match status" value="1"/>
</dbReference>
<dbReference type="SUPFAM" id="SSF52540">
    <property type="entry name" value="P-loop containing nucleoside triphosphate hydrolases"/>
    <property type="match status" value="1"/>
</dbReference>
<dbReference type="PROSITE" id="PS00675">
    <property type="entry name" value="SIGMA54_INTERACT_1"/>
    <property type="match status" value="1"/>
</dbReference>
<keyword evidence="4" id="KW-0238">DNA-binding</keyword>
<dbReference type="Gene3D" id="3.30.450.20">
    <property type="entry name" value="PAS domain"/>
    <property type="match status" value="1"/>
</dbReference>
<evidence type="ECO:0000259" key="7">
    <source>
        <dbReference type="PROSITE" id="PS50112"/>
    </source>
</evidence>
<dbReference type="HOGENOM" id="CLU_000445_8_1_9"/>
<dbReference type="InterPro" id="IPR025943">
    <property type="entry name" value="Sigma_54_int_dom_ATP-bd_2"/>
</dbReference>
<evidence type="ECO:0000313" key="9">
    <source>
        <dbReference type="EMBL" id="AGL01383.1"/>
    </source>
</evidence>
<dbReference type="Gene3D" id="1.10.8.60">
    <property type="match status" value="1"/>
</dbReference>
<dbReference type="InterPro" id="IPR027417">
    <property type="entry name" value="P-loop_NTPase"/>
</dbReference>
<evidence type="ECO:0000256" key="5">
    <source>
        <dbReference type="ARBA" id="ARBA00023163"/>
    </source>
</evidence>
<evidence type="ECO:0000256" key="4">
    <source>
        <dbReference type="ARBA" id="ARBA00023125"/>
    </source>
</evidence>
<evidence type="ECO:0000256" key="2">
    <source>
        <dbReference type="ARBA" id="ARBA00022840"/>
    </source>
</evidence>
<dbReference type="InterPro" id="IPR025662">
    <property type="entry name" value="Sigma_54_int_dom_ATP-bd_1"/>
</dbReference>
<dbReference type="InterPro" id="IPR000014">
    <property type="entry name" value="PAS"/>
</dbReference>
<dbReference type="Gene3D" id="1.10.10.60">
    <property type="entry name" value="Homeodomain-like"/>
    <property type="match status" value="1"/>
</dbReference>
<dbReference type="PROSITE" id="PS00676">
    <property type="entry name" value="SIGMA54_INTERACT_2"/>
    <property type="match status" value="1"/>
</dbReference>
<keyword evidence="10" id="KW-1185">Reference proteome</keyword>
<keyword evidence="1" id="KW-0547">Nucleotide-binding</keyword>
<dbReference type="GO" id="GO:0006355">
    <property type="term" value="P:regulation of DNA-templated transcription"/>
    <property type="evidence" value="ECO:0007669"/>
    <property type="project" value="InterPro"/>
</dbReference>
<evidence type="ECO:0000256" key="1">
    <source>
        <dbReference type="ARBA" id="ARBA00022741"/>
    </source>
</evidence>
<evidence type="ECO:0000259" key="6">
    <source>
        <dbReference type="PROSITE" id="PS50045"/>
    </source>
</evidence>
<dbReference type="Pfam" id="PF00989">
    <property type="entry name" value="PAS"/>
    <property type="match status" value="1"/>
</dbReference>
<dbReference type="RefSeq" id="WP_006522563.1">
    <property type="nucleotide sequence ID" value="NC_021184.1"/>
</dbReference>
<dbReference type="SUPFAM" id="SSF55785">
    <property type="entry name" value="PYP-like sensor domain (PAS domain)"/>
    <property type="match status" value="1"/>
</dbReference>
<dbReference type="AlphaFoldDB" id="R4KDY2"/>
<dbReference type="STRING" id="767817.Desgi_1935"/>
<sequence length="485" mass="54961">MGQDRQNSQELLNELNYLRQRLAELEEMNRDYLGMIENSYDAMSIADCDGRLLLINPAFERIMGITKSETLSRTIQDLTNDGITDASAALKAFETGKQESVIINTRAGRQVLSTGVPFYDQTGKIVRVYCNIRDVTELNHLRQKFEQSQKLASRYLFELLEFKRGKTFKFVAHSNKIKQMLETVHRIAVVDSTVLILGESGVGKDLVARIIHEASSRNDSGSFLKINCAAIPAELLESELFGYEGGAFTGAKKDGKAGYFEIADKGTLFLDEIGELPQKLQVKLLAVIQDQKITRIGGVKEKDVDVRIIAATNRDLEEMVKQGNFREDLFYRLNVIPITIPPLRERKEDIPFLIVHYTELFNKKYNRAVKFSKEAIEMLCKYNWPGNVRELANLVERVIVIGQESILNPEHIPGKYHTAAQNMAETVSDFKSLSDAVEKYELKLVKNTLELCKTREEAASKLGISLSGLSRRIRRLKQLENEGFI</sequence>
<accession>R4KDY2</accession>
<dbReference type="OrthoDB" id="1803236at2"/>
<dbReference type="KEGG" id="dgi:Desgi_1935"/>
<feature type="domain" description="PAS" evidence="7">
    <location>
        <begin position="28"/>
        <end position="78"/>
    </location>
</feature>
<dbReference type="FunFam" id="3.40.50.300:FF:000006">
    <property type="entry name" value="DNA-binding transcriptional regulator NtrC"/>
    <property type="match status" value="1"/>
</dbReference>
<protein>
    <submittedName>
        <fullName evidence="9">PAS domain S-box</fullName>
    </submittedName>
</protein>
<dbReference type="PROSITE" id="PS50112">
    <property type="entry name" value="PAS"/>
    <property type="match status" value="1"/>
</dbReference>
<dbReference type="PROSITE" id="PS50045">
    <property type="entry name" value="SIGMA54_INTERACT_4"/>
    <property type="match status" value="1"/>
</dbReference>
<dbReference type="PROSITE" id="PS50113">
    <property type="entry name" value="PAC"/>
    <property type="match status" value="1"/>
</dbReference>
<dbReference type="CDD" id="cd00130">
    <property type="entry name" value="PAS"/>
    <property type="match status" value="1"/>
</dbReference>
<dbReference type="SMART" id="SM00091">
    <property type="entry name" value="PAS"/>
    <property type="match status" value="1"/>
</dbReference>
<dbReference type="GO" id="GO:0005524">
    <property type="term" value="F:ATP binding"/>
    <property type="evidence" value="ECO:0007669"/>
    <property type="project" value="UniProtKB-KW"/>
</dbReference>
<name>R4KDY2_9FIRM</name>
<dbReference type="InterPro" id="IPR002078">
    <property type="entry name" value="Sigma_54_int"/>
</dbReference>
<dbReference type="PANTHER" id="PTHR32071">
    <property type="entry name" value="TRANSCRIPTIONAL REGULATORY PROTEIN"/>
    <property type="match status" value="1"/>
</dbReference>
<dbReference type="InterPro" id="IPR009057">
    <property type="entry name" value="Homeodomain-like_sf"/>
</dbReference>
<dbReference type="InterPro" id="IPR025944">
    <property type="entry name" value="Sigma_54_int_dom_CS"/>
</dbReference>
<dbReference type="EMBL" id="CP003273">
    <property type="protein sequence ID" value="AGL01383.1"/>
    <property type="molecule type" value="Genomic_DNA"/>
</dbReference>
<keyword evidence="3" id="KW-0805">Transcription regulation</keyword>
<dbReference type="eggNOG" id="COG3829">
    <property type="taxonomic scope" value="Bacteria"/>
</dbReference>
<dbReference type="InterPro" id="IPR003593">
    <property type="entry name" value="AAA+_ATPase"/>
</dbReference>
<organism evidence="9 10">
    <name type="scientific">Desulfoscipio gibsoniae DSM 7213</name>
    <dbReference type="NCBI Taxonomy" id="767817"/>
    <lineage>
        <taxon>Bacteria</taxon>
        <taxon>Bacillati</taxon>
        <taxon>Bacillota</taxon>
        <taxon>Clostridia</taxon>
        <taxon>Eubacteriales</taxon>
        <taxon>Desulfallaceae</taxon>
        <taxon>Desulfoscipio</taxon>
    </lineage>
</organism>
<dbReference type="PANTHER" id="PTHR32071:SF57">
    <property type="entry name" value="C4-DICARBOXYLATE TRANSPORT TRANSCRIPTIONAL REGULATORY PROTEIN DCTD"/>
    <property type="match status" value="1"/>
</dbReference>
<evidence type="ECO:0000259" key="8">
    <source>
        <dbReference type="PROSITE" id="PS50113"/>
    </source>
</evidence>
<gene>
    <name evidence="9" type="ORF">Desgi_1935</name>
</gene>
<feature type="domain" description="Sigma-54 factor interaction" evidence="6">
    <location>
        <begin position="170"/>
        <end position="400"/>
    </location>
</feature>
<reference evidence="9 10" key="1">
    <citation type="submission" date="2012-01" db="EMBL/GenBank/DDBJ databases">
        <title>Complete sequence of Desulfotomaculum gibsoniae DSM 7213.</title>
        <authorList>
            <consortium name="US DOE Joint Genome Institute"/>
            <person name="Lucas S."/>
            <person name="Han J."/>
            <person name="Lapidus A."/>
            <person name="Cheng J.-F."/>
            <person name="Goodwin L."/>
            <person name="Pitluck S."/>
            <person name="Peters L."/>
            <person name="Ovchinnikova G."/>
            <person name="Teshima H."/>
            <person name="Detter J.C."/>
            <person name="Han C."/>
            <person name="Tapia R."/>
            <person name="Land M."/>
            <person name="Hauser L."/>
            <person name="Kyrpides N."/>
            <person name="Ivanova N."/>
            <person name="Pagani I."/>
            <person name="Parshina S."/>
            <person name="Plugge C."/>
            <person name="Muyzer G."/>
            <person name="Kuever J."/>
            <person name="Ivanova A."/>
            <person name="Nazina T."/>
            <person name="Klenk H.-P."/>
            <person name="Brambilla E."/>
            <person name="Spring S."/>
            <person name="Stams A.F."/>
            <person name="Woyke T."/>
        </authorList>
    </citation>
    <scope>NUCLEOTIDE SEQUENCE [LARGE SCALE GENOMIC DNA]</scope>
    <source>
        <strain evidence="9 10">DSM 7213</strain>
    </source>
</reference>
<dbReference type="Pfam" id="PF25601">
    <property type="entry name" value="AAA_lid_14"/>
    <property type="match status" value="1"/>
</dbReference>
<evidence type="ECO:0000313" key="10">
    <source>
        <dbReference type="Proteomes" id="UP000013520"/>
    </source>
</evidence>
<dbReference type="NCBIfam" id="TIGR00229">
    <property type="entry name" value="sensory_box"/>
    <property type="match status" value="1"/>
</dbReference>
<dbReference type="InterPro" id="IPR013767">
    <property type="entry name" value="PAS_fold"/>
</dbReference>
<dbReference type="Gene3D" id="3.40.50.300">
    <property type="entry name" value="P-loop containing nucleotide triphosphate hydrolases"/>
    <property type="match status" value="1"/>
</dbReference>
<dbReference type="InterPro" id="IPR058031">
    <property type="entry name" value="AAA_lid_NorR"/>
</dbReference>
<dbReference type="CDD" id="cd00009">
    <property type="entry name" value="AAA"/>
    <property type="match status" value="1"/>
</dbReference>
<dbReference type="GO" id="GO:0003677">
    <property type="term" value="F:DNA binding"/>
    <property type="evidence" value="ECO:0007669"/>
    <property type="project" value="UniProtKB-KW"/>
</dbReference>
<dbReference type="SUPFAM" id="SSF46689">
    <property type="entry name" value="Homeodomain-like"/>
    <property type="match status" value="1"/>
</dbReference>
<keyword evidence="5" id="KW-0804">Transcription</keyword>
<dbReference type="SMART" id="SM00382">
    <property type="entry name" value="AAA"/>
    <property type="match status" value="1"/>
</dbReference>
<keyword evidence="2" id="KW-0067">ATP-binding</keyword>
<dbReference type="Proteomes" id="UP000013520">
    <property type="component" value="Chromosome"/>
</dbReference>
<dbReference type="InterPro" id="IPR035965">
    <property type="entry name" value="PAS-like_dom_sf"/>
</dbReference>
<feature type="domain" description="PAC" evidence="8">
    <location>
        <begin position="96"/>
        <end position="147"/>
    </location>
</feature>
<dbReference type="Pfam" id="PF00158">
    <property type="entry name" value="Sigma54_activat"/>
    <property type="match status" value="1"/>
</dbReference>
<dbReference type="InterPro" id="IPR000700">
    <property type="entry name" value="PAS-assoc_C"/>
</dbReference>
<evidence type="ECO:0000256" key="3">
    <source>
        <dbReference type="ARBA" id="ARBA00023015"/>
    </source>
</evidence>
<proteinExistence type="predicted"/>